<dbReference type="EMBL" id="NEFA01000007">
    <property type="protein sequence ID" value="OYR05751.1"/>
    <property type="molecule type" value="Genomic_DNA"/>
</dbReference>
<dbReference type="RefSeq" id="WP_061549970.1">
    <property type="nucleotide sequence ID" value="NZ_CP056839.1"/>
</dbReference>
<sequence>MKYIYSAEKNAFFPVGLRDAYDSTNSWPEDGVDADEQLFAEFTSPKEGKMRVPGPDGLPAWADIPPPTTEQLLEYVERERAQLLAYADNVTADWRTELALGDISDTDKAKLSLWMAYKRDVKTVNAADAILNNFLWPARPE</sequence>
<dbReference type="InterPro" id="IPR003458">
    <property type="entry name" value="Phage_T4_Gp38_tail_assem"/>
</dbReference>
<dbReference type="Pfam" id="PF02413">
    <property type="entry name" value="Caudo_TAP"/>
    <property type="match status" value="1"/>
</dbReference>
<protein>
    <submittedName>
        <fullName evidence="1">Tail fiber assembly protein</fullName>
    </submittedName>
</protein>
<organism evidence="1 2">
    <name type="scientific">Citrobacter freundii</name>
    <dbReference type="NCBI Taxonomy" id="546"/>
    <lineage>
        <taxon>Bacteria</taxon>
        <taxon>Pseudomonadati</taxon>
        <taxon>Pseudomonadota</taxon>
        <taxon>Gammaproteobacteria</taxon>
        <taxon>Enterobacterales</taxon>
        <taxon>Enterobacteriaceae</taxon>
        <taxon>Citrobacter</taxon>
        <taxon>Citrobacter freundii complex</taxon>
    </lineage>
</organism>
<dbReference type="AlphaFoldDB" id="A0AA44SL92"/>
<reference evidence="1 2" key="1">
    <citation type="submission" date="2017-04" db="EMBL/GenBank/DDBJ databases">
        <title>Emergence of KPC-2-producing Citrobacter isolates from sediments of a Chinese river.</title>
        <authorList>
            <person name="Zheng B."/>
        </authorList>
    </citation>
    <scope>NUCLEOTIDE SEQUENCE [LARGE SCALE GENOMIC DNA]</scope>
    <source>
        <strain evidence="1 2">C191</strain>
    </source>
</reference>
<evidence type="ECO:0000313" key="1">
    <source>
        <dbReference type="EMBL" id="OYR05751.1"/>
    </source>
</evidence>
<name>A0AA44SL92_CITFR</name>
<comment type="caution">
    <text evidence="1">The sequence shown here is derived from an EMBL/GenBank/DDBJ whole genome shotgun (WGS) entry which is preliminary data.</text>
</comment>
<accession>A0AA44SL92</accession>
<gene>
    <name evidence="1" type="ORF">B9P89_07665</name>
</gene>
<dbReference type="Proteomes" id="UP000215827">
    <property type="component" value="Unassembled WGS sequence"/>
</dbReference>
<proteinExistence type="predicted"/>
<evidence type="ECO:0000313" key="2">
    <source>
        <dbReference type="Proteomes" id="UP000215827"/>
    </source>
</evidence>